<keyword evidence="1" id="KW-0547">Nucleotide-binding</keyword>
<evidence type="ECO:0000256" key="2">
    <source>
        <dbReference type="ARBA" id="ARBA00022840"/>
    </source>
</evidence>
<dbReference type="GO" id="GO:0005524">
    <property type="term" value="F:ATP binding"/>
    <property type="evidence" value="ECO:0007669"/>
    <property type="project" value="UniProtKB-KW"/>
</dbReference>
<gene>
    <name evidence="5" type="ORF">SAMN05421810_103127</name>
</gene>
<dbReference type="InterPro" id="IPR013126">
    <property type="entry name" value="Hsp_70_fam"/>
</dbReference>
<dbReference type="PANTHER" id="PTHR19375">
    <property type="entry name" value="HEAT SHOCK PROTEIN 70KDA"/>
    <property type="match status" value="1"/>
</dbReference>
<evidence type="ECO:0000313" key="6">
    <source>
        <dbReference type="Proteomes" id="UP000198727"/>
    </source>
</evidence>
<dbReference type="EMBL" id="FOWW01000003">
    <property type="protein sequence ID" value="SFP69559.1"/>
    <property type="molecule type" value="Genomic_DNA"/>
</dbReference>
<dbReference type="Gene3D" id="3.30.420.40">
    <property type="match status" value="2"/>
</dbReference>
<evidence type="ECO:0000313" key="5">
    <source>
        <dbReference type="EMBL" id="SFP69559.1"/>
    </source>
</evidence>
<organism evidence="5 6">
    <name type="scientific">Amycolatopsis arida</name>
    <dbReference type="NCBI Taxonomy" id="587909"/>
    <lineage>
        <taxon>Bacteria</taxon>
        <taxon>Bacillati</taxon>
        <taxon>Actinomycetota</taxon>
        <taxon>Actinomycetes</taxon>
        <taxon>Pseudonocardiales</taxon>
        <taxon>Pseudonocardiaceae</taxon>
        <taxon>Amycolatopsis</taxon>
    </lineage>
</organism>
<dbReference type="RefSeq" id="WP_092529814.1">
    <property type="nucleotide sequence ID" value="NZ_FOWW01000003.1"/>
</dbReference>
<dbReference type="Proteomes" id="UP000198727">
    <property type="component" value="Unassembled WGS sequence"/>
</dbReference>
<keyword evidence="6" id="KW-1185">Reference proteome</keyword>
<evidence type="ECO:0000256" key="4">
    <source>
        <dbReference type="SAM" id="MobiDB-lite"/>
    </source>
</evidence>
<dbReference type="Pfam" id="PF00012">
    <property type="entry name" value="HSP70"/>
    <property type="match status" value="1"/>
</dbReference>
<dbReference type="STRING" id="587909.SAMN05421810_103127"/>
<dbReference type="AlphaFoldDB" id="A0A1I5SFS2"/>
<keyword evidence="3" id="KW-0143">Chaperone</keyword>
<reference evidence="6" key="1">
    <citation type="submission" date="2016-10" db="EMBL/GenBank/DDBJ databases">
        <authorList>
            <person name="Varghese N."/>
            <person name="Submissions S."/>
        </authorList>
    </citation>
    <scope>NUCLEOTIDE SEQUENCE [LARGE SCALE GENOMIC DNA]</scope>
    <source>
        <strain evidence="6">CGMCC 4.5579</strain>
    </source>
</reference>
<sequence length="409" mass="42396">MRYVLGVDVGATRTAAAVSRHAEGSWDEPQPASLDGGRWVESVLHVSPEGVLAGGSARRLGLAEPERVATGFLRRIGDDVPFVLGDARYRAEVLTAALAGWVADRVAEAEDGEAVQVAVTHPPGWGAHRRALLHDALHEAGLPGALLLPSPVAAAQGHEPDVGAAIAVCRLGGEHVEATVLRRTPSGFELVAHTEAAEPAAGAHFDDLLLRHVLGRLDEPAVAEDVAALARLRAECTAAKERLSSVTDVTIPAPFAAAGGVHVSRAEFERLIRPAVAGTVALLRGVADAVPAERLAVAVLAGGSARVPLVTDLVQEALPCRVAVDADPGTALCRGAALAAQPHPVDPPHPPEPRGSSTALVASSPDLPALPDDDLGPPPRRPPVEITPLEPPRTRLGRPRRATTTKDGE</sequence>
<name>A0A1I5SFS2_9PSEU</name>
<proteinExistence type="predicted"/>
<dbReference type="Gene3D" id="3.90.640.10">
    <property type="entry name" value="Actin, Chain A, domain 4"/>
    <property type="match status" value="1"/>
</dbReference>
<accession>A0A1I5SFS2</accession>
<keyword evidence="2" id="KW-0067">ATP-binding</keyword>
<dbReference type="GO" id="GO:0140662">
    <property type="term" value="F:ATP-dependent protein folding chaperone"/>
    <property type="evidence" value="ECO:0007669"/>
    <property type="project" value="InterPro"/>
</dbReference>
<feature type="region of interest" description="Disordered" evidence="4">
    <location>
        <begin position="340"/>
        <end position="409"/>
    </location>
</feature>
<protein>
    <submittedName>
        <fullName evidence="5">Hsp70 protein</fullName>
    </submittedName>
</protein>
<dbReference type="SUPFAM" id="SSF53067">
    <property type="entry name" value="Actin-like ATPase domain"/>
    <property type="match status" value="2"/>
</dbReference>
<evidence type="ECO:0000256" key="3">
    <source>
        <dbReference type="ARBA" id="ARBA00023186"/>
    </source>
</evidence>
<evidence type="ECO:0000256" key="1">
    <source>
        <dbReference type="ARBA" id="ARBA00022741"/>
    </source>
</evidence>
<dbReference type="InterPro" id="IPR043129">
    <property type="entry name" value="ATPase_NBD"/>
</dbReference>
<dbReference type="OrthoDB" id="9766019at2"/>